<proteinExistence type="predicted"/>
<dbReference type="AlphaFoldDB" id="A0A7S2MD92"/>
<name>A0A7S2MD92_9DINO</name>
<evidence type="ECO:0008006" key="2">
    <source>
        <dbReference type="Google" id="ProtNLM"/>
    </source>
</evidence>
<dbReference type="Gene3D" id="3.10.20.90">
    <property type="entry name" value="Phosphatidylinositol 3-kinase Catalytic Subunit, Chain A, domain 1"/>
    <property type="match status" value="1"/>
</dbReference>
<sequence length="105" mass="10809">MKVVVKCASGPLDLDVSDSATVSDLLKMAMEKHKCPPWADGVQLQLEGSSEDLAEDGLKSLASVGVSGGATLKMAYYQDVLPVEAKRLKAMGISPGAGGFLAGKA</sequence>
<dbReference type="InterPro" id="IPR029071">
    <property type="entry name" value="Ubiquitin-like_domsf"/>
</dbReference>
<dbReference type="SUPFAM" id="SSF54236">
    <property type="entry name" value="Ubiquitin-like"/>
    <property type="match status" value="1"/>
</dbReference>
<gene>
    <name evidence="1" type="ORF">AAND1436_LOCUS32224</name>
</gene>
<dbReference type="EMBL" id="HBGQ01066816">
    <property type="protein sequence ID" value="CAD9476417.1"/>
    <property type="molecule type" value="Transcribed_RNA"/>
</dbReference>
<protein>
    <recommendedName>
        <fullName evidence="2">Ubiquitin-like domain-containing protein</fullName>
    </recommendedName>
</protein>
<accession>A0A7S2MD92</accession>
<evidence type="ECO:0000313" key="1">
    <source>
        <dbReference type="EMBL" id="CAD9476417.1"/>
    </source>
</evidence>
<organism evidence="1">
    <name type="scientific">Alexandrium andersonii</name>
    <dbReference type="NCBI Taxonomy" id="327968"/>
    <lineage>
        <taxon>Eukaryota</taxon>
        <taxon>Sar</taxon>
        <taxon>Alveolata</taxon>
        <taxon>Dinophyceae</taxon>
        <taxon>Gonyaulacales</taxon>
        <taxon>Pyrocystaceae</taxon>
        <taxon>Alexandrium</taxon>
    </lineage>
</organism>
<reference evidence="1" key="1">
    <citation type="submission" date="2021-01" db="EMBL/GenBank/DDBJ databases">
        <authorList>
            <person name="Corre E."/>
            <person name="Pelletier E."/>
            <person name="Niang G."/>
            <person name="Scheremetjew M."/>
            <person name="Finn R."/>
            <person name="Kale V."/>
            <person name="Holt S."/>
            <person name="Cochrane G."/>
            <person name="Meng A."/>
            <person name="Brown T."/>
            <person name="Cohen L."/>
        </authorList>
    </citation>
    <scope>NUCLEOTIDE SEQUENCE</scope>
    <source>
        <strain evidence="1">CCMP2222</strain>
    </source>
</reference>